<comment type="caution">
    <text evidence="10">The sequence shown here is derived from an EMBL/GenBank/DDBJ whole genome shotgun (WGS) entry which is preliminary data.</text>
</comment>
<evidence type="ECO:0000256" key="7">
    <source>
        <dbReference type="ARBA" id="ARBA00047899"/>
    </source>
</evidence>
<evidence type="ECO:0000256" key="3">
    <source>
        <dbReference type="ARBA" id="ARBA00022679"/>
    </source>
</evidence>
<evidence type="ECO:0000256" key="9">
    <source>
        <dbReference type="SAM" id="MobiDB-lite"/>
    </source>
</evidence>
<feature type="region of interest" description="Disordered" evidence="9">
    <location>
        <begin position="182"/>
        <end position="207"/>
    </location>
</feature>
<dbReference type="GO" id="GO:0004674">
    <property type="term" value="F:protein serine/threonine kinase activity"/>
    <property type="evidence" value="ECO:0007669"/>
    <property type="project" value="UniProtKB-KW"/>
</dbReference>
<protein>
    <recommendedName>
        <fullName evidence="1">non-specific serine/threonine protein kinase</fullName>
        <ecNumber evidence="1">2.7.11.1</ecNumber>
    </recommendedName>
</protein>
<organism evidence="10 11">
    <name type="scientific">Fasciolopsis buskii</name>
    <dbReference type="NCBI Taxonomy" id="27845"/>
    <lineage>
        <taxon>Eukaryota</taxon>
        <taxon>Metazoa</taxon>
        <taxon>Spiralia</taxon>
        <taxon>Lophotrochozoa</taxon>
        <taxon>Platyhelminthes</taxon>
        <taxon>Trematoda</taxon>
        <taxon>Digenea</taxon>
        <taxon>Plagiorchiida</taxon>
        <taxon>Echinostomata</taxon>
        <taxon>Echinostomatoidea</taxon>
        <taxon>Fasciolidae</taxon>
        <taxon>Fasciolopsis</taxon>
    </lineage>
</organism>
<keyword evidence="4" id="KW-0547">Nucleotide-binding</keyword>
<dbReference type="InterPro" id="IPR051234">
    <property type="entry name" value="TAO_STE20_kinase"/>
</dbReference>
<name>A0A8E0RR85_9TREM</name>
<dbReference type="EMBL" id="LUCM01010129">
    <property type="protein sequence ID" value="KAA0185889.1"/>
    <property type="molecule type" value="Genomic_DNA"/>
</dbReference>
<dbReference type="PANTHER" id="PTHR47167">
    <property type="entry name" value="SERINE/THREONINE-PROTEIN KINASE TAO1-LIKE PROTEIN"/>
    <property type="match status" value="1"/>
</dbReference>
<keyword evidence="11" id="KW-1185">Reference proteome</keyword>
<proteinExistence type="predicted"/>
<dbReference type="EC" id="2.7.11.1" evidence="1"/>
<dbReference type="Proteomes" id="UP000728185">
    <property type="component" value="Unassembled WGS sequence"/>
</dbReference>
<keyword evidence="3" id="KW-0808">Transferase</keyword>
<evidence type="ECO:0000256" key="5">
    <source>
        <dbReference type="ARBA" id="ARBA00022777"/>
    </source>
</evidence>
<evidence type="ECO:0000256" key="1">
    <source>
        <dbReference type="ARBA" id="ARBA00012513"/>
    </source>
</evidence>
<evidence type="ECO:0000256" key="8">
    <source>
        <dbReference type="ARBA" id="ARBA00048679"/>
    </source>
</evidence>
<evidence type="ECO:0000313" key="11">
    <source>
        <dbReference type="Proteomes" id="UP000728185"/>
    </source>
</evidence>
<dbReference type="GO" id="GO:0005524">
    <property type="term" value="F:ATP binding"/>
    <property type="evidence" value="ECO:0007669"/>
    <property type="project" value="UniProtKB-KW"/>
</dbReference>
<comment type="catalytic activity">
    <reaction evidence="7">
        <text>L-threonyl-[protein] + ATP = O-phospho-L-threonyl-[protein] + ADP + H(+)</text>
        <dbReference type="Rhea" id="RHEA:46608"/>
        <dbReference type="Rhea" id="RHEA-COMP:11060"/>
        <dbReference type="Rhea" id="RHEA-COMP:11605"/>
        <dbReference type="ChEBI" id="CHEBI:15378"/>
        <dbReference type="ChEBI" id="CHEBI:30013"/>
        <dbReference type="ChEBI" id="CHEBI:30616"/>
        <dbReference type="ChEBI" id="CHEBI:61977"/>
        <dbReference type="ChEBI" id="CHEBI:456216"/>
        <dbReference type="EC" id="2.7.11.1"/>
    </reaction>
</comment>
<evidence type="ECO:0000256" key="4">
    <source>
        <dbReference type="ARBA" id="ARBA00022741"/>
    </source>
</evidence>
<feature type="region of interest" description="Disordered" evidence="9">
    <location>
        <begin position="235"/>
        <end position="262"/>
    </location>
</feature>
<keyword evidence="2" id="KW-0723">Serine/threonine-protein kinase</keyword>
<keyword evidence="5 10" id="KW-0418">Kinase</keyword>
<dbReference type="GO" id="GO:0005737">
    <property type="term" value="C:cytoplasm"/>
    <property type="evidence" value="ECO:0007669"/>
    <property type="project" value="TreeGrafter"/>
</dbReference>
<accession>A0A8E0RR85</accession>
<reference evidence="10" key="1">
    <citation type="submission" date="2019-05" db="EMBL/GenBank/DDBJ databases">
        <title>Annotation for the trematode Fasciolopsis buski.</title>
        <authorList>
            <person name="Choi Y.-J."/>
        </authorList>
    </citation>
    <scope>NUCLEOTIDE SEQUENCE</scope>
    <source>
        <strain evidence="10">HT</strain>
        <tissue evidence="10">Whole worm</tissue>
    </source>
</reference>
<keyword evidence="6" id="KW-0067">ATP-binding</keyword>
<gene>
    <name evidence="10" type="ORF">FBUS_05347</name>
</gene>
<comment type="catalytic activity">
    <reaction evidence="8">
        <text>L-seryl-[protein] + ATP = O-phospho-L-seryl-[protein] + ADP + H(+)</text>
        <dbReference type="Rhea" id="RHEA:17989"/>
        <dbReference type="Rhea" id="RHEA-COMP:9863"/>
        <dbReference type="Rhea" id="RHEA-COMP:11604"/>
        <dbReference type="ChEBI" id="CHEBI:15378"/>
        <dbReference type="ChEBI" id="CHEBI:29999"/>
        <dbReference type="ChEBI" id="CHEBI:30616"/>
        <dbReference type="ChEBI" id="CHEBI:83421"/>
        <dbReference type="ChEBI" id="CHEBI:456216"/>
        <dbReference type="EC" id="2.7.11.1"/>
    </reaction>
</comment>
<feature type="compositionally biased region" description="Polar residues" evidence="9">
    <location>
        <begin position="245"/>
        <end position="262"/>
    </location>
</feature>
<dbReference type="SUPFAM" id="SSF56112">
    <property type="entry name" value="Protein kinase-like (PK-like)"/>
    <property type="match status" value="1"/>
</dbReference>
<dbReference type="PANTHER" id="PTHR47167:SF4">
    <property type="entry name" value="SERINE_THREONINE-PROTEIN KINASE TAO"/>
    <property type="match status" value="1"/>
</dbReference>
<evidence type="ECO:0000256" key="2">
    <source>
        <dbReference type="ARBA" id="ARBA00022527"/>
    </source>
</evidence>
<sequence>MAQLEPPYFSATNPMAALYQISSNEAPCFTRGDWSDDFRKFLRFVLQKEASKRPFCAQALGHPFCNSVLRSVPVLSEPIQRTKVAVAAQESKVSQKWKRVLYESDFDRSSSIALVDGEHGKIALAANCNPGVVNDSTLNHVDVNSVEVCGSDFESWDAGSTKSVSKTARFLRTSIDNEILKSENPSTGDVAHRWPHTASQNHNRSSKTRAILGKLASHASRGSKLEDLDFYTVHDRPPRVDSSGPAATSTKIQDNVSTENDTSKAASILEASRLAAVSPRLGPDDSGPPLAANHFATLKTSQMICGIGGHAERSGNIAVGVIAAAALGFAHPGGGCAPALWCYQMSELKRF</sequence>
<evidence type="ECO:0000313" key="10">
    <source>
        <dbReference type="EMBL" id="KAA0185889.1"/>
    </source>
</evidence>
<dbReference type="AlphaFoldDB" id="A0A8E0RR85"/>
<dbReference type="Gene3D" id="1.10.510.10">
    <property type="entry name" value="Transferase(Phosphotransferase) domain 1"/>
    <property type="match status" value="1"/>
</dbReference>
<dbReference type="InterPro" id="IPR011009">
    <property type="entry name" value="Kinase-like_dom_sf"/>
</dbReference>
<evidence type="ECO:0000256" key="6">
    <source>
        <dbReference type="ARBA" id="ARBA00022840"/>
    </source>
</evidence>